<evidence type="ECO:0000256" key="2">
    <source>
        <dbReference type="ARBA" id="ARBA00009765"/>
    </source>
</evidence>
<keyword evidence="4 6" id="KW-1133">Transmembrane helix</keyword>
<dbReference type="Gene3D" id="3.30.460.20">
    <property type="entry name" value="CorA soluble domain-like"/>
    <property type="match status" value="1"/>
</dbReference>
<feature type="transmembrane region" description="Helical" evidence="6">
    <location>
        <begin position="259"/>
        <end position="278"/>
    </location>
</feature>
<keyword evidence="8" id="KW-1185">Reference proteome</keyword>
<evidence type="ECO:0000256" key="1">
    <source>
        <dbReference type="ARBA" id="ARBA00004141"/>
    </source>
</evidence>
<name>A0A4R8MBQ0_9BACT</name>
<dbReference type="Proteomes" id="UP000295066">
    <property type="component" value="Unassembled WGS sequence"/>
</dbReference>
<dbReference type="InterPro" id="IPR045863">
    <property type="entry name" value="CorA_TM1_TM2"/>
</dbReference>
<evidence type="ECO:0000256" key="5">
    <source>
        <dbReference type="ARBA" id="ARBA00023136"/>
    </source>
</evidence>
<protein>
    <submittedName>
        <fullName evidence="7">Magnesium transporter</fullName>
    </submittedName>
</protein>
<dbReference type="CDD" id="cd12827">
    <property type="entry name" value="EcCorA_ZntB-like_u2"/>
    <property type="match status" value="1"/>
</dbReference>
<dbReference type="GO" id="GO:0046873">
    <property type="term" value="F:metal ion transmembrane transporter activity"/>
    <property type="evidence" value="ECO:0007669"/>
    <property type="project" value="InterPro"/>
</dbReference>
<dbReference type="SUPFAM" id="SSF143865">
    <property type="entry name" value="CorA soluble domain-like"/>
    <property type="match status" value="1"/>
</dbReference>
<dbReference type="OrthoDB" id="9803416at2"/>
<dbReference type="InterPro" id="IPR047199">
    <property type="entry name" value="CorA-like"/>
</dbReference>
<reference evidence="7 8" key="1">
    <citation type="submission" date="2019-03" db="EMBL/GenBank/DDBJ databases">
        <title>Genomic Encyclopedia of Type Strains, Phase IV (KMG-IV): sequencing the most valuable type-strain genomes for metagenomic binning, comparative biology and taxonomic classification.</title>
        <authorList>
            <person name="Goeker M."/>
        </authorList>
    </citation>
    <scope>NUCLEOTIDE SEQUENCE [LARGE SCALE GENOMIC DNA]</scope>
    <source>
        <strain evidence="7 8">DSM 25964</strain>
    </source>
</reference>
<dbReference type="SUPFAM" id="SSF144083">
    <property type="entry name" value="Magnesium transport protein CorA, transmembrane region"/>
    <property type="match status" value="1"/>
</dbReference>
<comment type="caution">
    <text evidence="7">The sequence shown here is derived from an EMBL/GenBank/DDBJ whole genome shotgun (WGS) entry which is preliminary data.</text>
</comment>
<keyword evidence="5 6" id="KW-0472">Membrane</keyword>
<accession>A0A4R8MBQ0</accession>
<dbReference type="Gene3D" id="1.20.58.340">
    <property type="entry name" value="Magnesium transport protein CorA, transmembrane region"/>
    <property type="match status" value="2"/>
</dbReference>
<comment type="similarity">
    <text evidence="2">Belongs to the CorA metal ion transporter (MIT) (TC 1.A.35) family.</text>
</comment>
<dbReference type="PANTHER" id="PTHR47891">
    <property type="entry name" value="TRANSPORTER-RELATED"/>
    <property type="match status" value="1"/>
</dbReference>
<proteinExistence type="inferred from homology"/>
<dbReference type="InterPro" id="IPR045861">
    <property type="entry name" value="CorA_cytoplasmic_dom"/>
</dbReference>
<organism evidence="7 8">
    <name type="scientific">Aminivibrio pyruvatiphilus</name>
    <dbReference type="NCBI Taxonomy" id="1005740"/>
    <lineage>
        <taxon>Bacteria</taxon>
        <taxon>Thermotogati</taxon>
        <taxon>Synergistota</taxon>
        <taxon>Synergistia</taxon>
        <taxon>Synergistales</taxon>
        <taxon>Aminobacteriaceae</taxon>
        <taxon>Aminivibrio</taxon>
    </lineage>
</organism>
<comment type="subcellular location">
    <subcellularLocation>
        <location evidence="1">Membrane</location>
        <topology evidence="1">Multi-pass membrane protein</topology>
    </subcellularLocation>
</comment>
<evidence type="ECO:0000256" key="6">
    <source>
        <dbReference type="SAM" id="Phobius"/>
    </source>
</evidence>
<dbReference type="InterPro" id="IPR002523">
    <property type="entry name" value="MgTranspt_CorA/ZnTranspt_ZntB"/>
</dbReference>
<dbReference type="RefSeq" id="WP_133957051.1">
    <property type="nucleotide sequence ID" value="NZ_SORI01000005.1"/>
</dbReference>
<dbReference type="EMBL" id="SORI01000005">
    <property type="protein sequence ID" value="TDY61597.1"/>
    <property type="molecule type" value="Genomic_DNA"/>
</dbReference>
<evidence type="ECO:0000313" key="8">
    <source>
        <dbReference type="Proteomes" id="UP000295066"/>
    </source>
</evidence>
<sequence length="316" mass="35250">MISILKTFPDKKNASLTLESLEPGSWINLTAPSKEEMDTVSRAAKCPADFLAAALDPEEASRIEADDGCLLVVINVPKVEGNFRFDAIPMGVIITTEHIVTVALEQNDVLPSSPQSLAAVSTFKRTRFLFQVLFRAATLFLKYLVQIDRRSNAIEANLRKSMRNEELFQLLDLEKSLTYFTSALRSNRSVVDKLIRLCANAQMHEIVKVREEDEELLEDVKIEYDQAYEMVQMYSNILSGMMDAFASIISNNLNMVMKFLASITIILAIPTVVASFWGMNVHVPLGGHPLGFWGVLAISALFAGGSAFLLWKKHML</sequence>
<dbReference type="GO" id="GO:0016020">
    <property type="term" value="C:membrane"/>
    <property type="evidence" value="ECO:0007669"/>
    <property type="project" value="UniProtKB-SubCell"/>
</dbReference>
<evidence type="ECO:0000313" key="7">
    <source>
        <dbReference type="EMBL" id="TDY61597.1"/>
    </source>
</evidence>
<dbReference type="Pfam" id="PF01544">
    <property type="entry name" value="CorA"/>
    <property type="match status" value="1"/>
</dbReference>
<gene>
    <name evidence="7" type="ORF">C8D99_1059</name>
</gene>
<dbReference type="AlphaFoldDB" id="A0A4R8MBQ0"/>
<feature type="transmembrane region" description="Helical" evidence="6">
    <location>
        <begin position="290"/>
        <end position="311"/>
    </location>
</feature>
<evidence type="ECO:0000256" key="3">
    <source>
        <dbReference type="ARBA" id="ARBA00022692"/>
    </source>
</evidence>
<dbReference type="PANTHER" id="PTHR47891:SF2">
    <property type="entry name" value="MAGNESIUM AND COBALT TRANSPORTER"/>
    <property type="match status" value="1"/>
</dbReference>
<keyword evidence="3 6" id="KW-0812">Transmembrane</keyword>
<evidence type="ECO:0000256" key="4">
    <source>
        <dbReference type="ARBA" id="ARBA00022989"/>
    </source>
</evidence>